<feature type="compositionally biased region" description="Basic residues" evidence="1">
    <location>
        <begin position="108"/>
        <end position="133"/>
    </location>
</feature>
<feature type="non-terminal residue" evidence="2">
    <location>
        <position position="133"/>
    </location>
</feature>
<reference evidence="2" key="1">
    <citation type="submission" date="2021-06" db="EMBL/GenBank/DDBJ databases">
        <authorList>
            <person name="Kallberg Y."/>
            <person name="Tangrot J."/>
            <person name="Rosling A."/>
        </authorList>
    </citation>
    <scope>NUCLEOTIDE SEQUENCE</scope>
    <source>
        <strain evidence="2">87-6 pot B 2015</strain>
    </source>
</reference>
<dbReference type="AlphaFoldDB" id="A0A9N9NDU1"/>
<evidence type="ECO:0000313" key="2">
    <source>
        <dbReference type="EMBL" id="CAG8723391.1"/>
    </source>
</evidence>
<sequence length="133" mass="14703">DNISIDVSKFASEQCYRLFVTLFNADLSIPGSLSLEQYCCLYAVLIAIDSSLTGSLPDARSVICDITNEQKNNRPLPQKPITPLITTATDVLDSTDTTIETINISQGRGKKKQVKPKIKKTLRQTRSNKKAKT</sequence>
<comment type="caution">
    <text evidence="2">The sequence shown here is derived from an EMBL/GenBank/DDBJ whole genome shotgun (WGS) entry which is preliminary data.</text>
</comment>
<feature type="non-terminal residue" evidence="2">
    <location>
        <position position="1"/>
    </location>
</feature>
<organism evidence="2 3">
    <name type="scientific">Funneliformis mosseae</name>
    <name type="common">Endomycorrhizal fungus</name>
    <name type="synonym">Glomus mosseae</name>
    <dbReference type="NCBI Taxonomy" id="27381"/>
    <lineage>
        <taxon>Eukaryota</taxon>
        <taxon>Fungi</taxon>
        <taxon>Fungi incertae sedis</taxon>
        <taxon>Mucoromycota</taxon>
        <taxon>Glomeromycotina</taxon>
        <taxon>Glomeromycetes</taxon>
        <taxon>Glomerales</taxon>
        <taxon>Glomeraceae</taxon>
        <taxon>Funneliformis</taxon>
    </lineage>
</organism>
<gene>
    <name evidence="2" type="ORF">FMOSSE_LOCUS15163</name>
</gene>
<evidence type="ECO:0000256" key="1">
    <source>
        <dbReference type="SAM" id="MobiDB-lite"/>
    </source>
</evidence>
<dbReference type="Proteomes" id="UP000789375">
    <property type="component" value="Unassembled WGS sequence"/>
</dbReference>
<keyword evidence="3" id="KW-1185">Reference proteome</keyword>
<dbReference type="EMBL" id="CAJVPP010014201">
    <property type="protein sequence ID" value="CAG8723391.1"/>
    <property type="molecule type" value="Genomic_DNA"/>
</dbReference>
<accession>A0A9N9NDU1</accession>
<feature type="region of interest" description="Disordered" evidence="1">
    <location>
        <begin position="103"/>
        <end position="133"/>
    </location>
</feature>
<evidence type="ECO:0000313" key="3">
    <source>
        <dbReference type="Proteomes" id="UP000789375"/>
    </source>
</evidence>
<proteinExistence type="predicted"/>
<protein>
    <submittedName>
        <fullName evidence="2">6248_t:CDS:1</fullName>
    </submittedName>
</protein>
<name>A0A9N9NDU1_FUNMO</name>